<dbReference type="InterPro" id="IPR036457">
    <property type="entry name" value="PPM-type-like_dom_sf"/>
</dbReference>
<keyword evidence="5" id="KW-1185">Reference proteome</keyword>
<sequence>MSLTIREYSFFVLSLLAAVWFFVGYPTQDPRSSINLSLEKTEVEQKAKEAFGGFGFATQHYSSEVNFDAHRSLLDSLQKELGRSELIEKIKSGEIQNLKPFYWQVRFTPTTEGRSSIIGLAGTEDSNDGPPGENDEYIELRFDMQGELIEVRNPNAIIPNKAVNRPALGAAFGPGKDGIGELLSSLSDSSLSRQFGIDVQRSDIDTESVAQWSLERLETLLDEGGRVGLTEPGIFNITSYYLGQTGWDVTAFVKDTVRLGRTNGTNTANARFQGAQEEQGQKVRIDVSVTATGGLLSIESTYNPDGNGNTTFHELWPVLRTMLIFLFCLAGVIIFFFRIRARAIDTKPALVIAILAGVMVSVQMLLSTIVQTDIFTESTDLTTSILILVVTGVSGAAAALAFFVFSAIGDSITRQHWSEKLSLYNYIRQGMLFNKPVGYMLIRSVLCAFLLAGLWTLVLWLFPKMYLDIQQVFLHEQAMWPPIYIMFKNGAIALSVTLGVFLVLGGQAYAQTKNSIISSLFMVLACTIVVPIAGDYGPAIKEIGSASIVGIALVLIYLKWEVVTLLLSHFLFLGLLTSAGGWVVENSIDAYIFIFQMGLMASIFVAGVWTILKGKDEKVLTRFVPEYVEELAQEQRIKQELQIAREVQQSFLPIRTPEFEHLELAAICKPAYETGGDYYDFIPLDDNRVAVTIGDVSGKGIEAAFYMTFIKGILHSLCREIDSPAELLKKTNRLFYDNASRGIFISLVYGIVDLNKQEFHFARAGHNPILRMNTKESVIEELQPRGIGLGLSLGSPFDNQIEEVRLKLYDNDALVLYTDGITEALNEKGTFYGSHRLHNLLKKQSDKSASTILDTVSNDIKSYIGEAKQHDDMTMIVMKLKNKESGLLKE</sequence>
<dbReference type="SMART" id="SM00331">
    <property type="entry name" value="PP2C_SIG"/>
    <property type="match status" value="1"/>
</dbReference>
<name>A0ABT3PZG3_9BACT</name>
<evidence type="ECO:0000259" key="3">
    <source>
        <dbReference type="SMART" id="SM00331"/>
    </source>
</evidence>
<dbReference type="InterPro" id="IPR052016">
    <property type="entry name" value="Bact_Sigma-Reg"/>
</dbReference>
<feature type="transmembrane region" description="Helical" evidence="2">
    <location>
        <begin position="315"/>
        <end position="337"/>
    </location>
</feature>
<feature type="transmembrane region" description="Helical" evidence="2">
    <location>
        <begin position="385"/>
        <end position="408"/>
    </location>
</feature>
<comment type="caution">
    <text evidence="4">The sequence shown here is derived from an EMBL/GenBank/DDBJ whole genome shotgun (WGS) entry which is preliminary data.</text>
</comment>
<keyword evidence="2" id="KW-0812">Transmembrane</keyword>
<proteinExistence type="predicted"/>
<feature type="transmembrane region" description="Helical" evidence="2">
    <location>
        <begin position="483"/>
        <end position="504"/>
    </location>
</feature>
<keyword evidence="2" id="KW-0472">Membrane</keyword>
<dbReference type="PANTHER" id="PTHR43156">
    <property type="entry name" value="STAGE II SPORULATION PROTEIN E-RELATED"/>
    <property type="match status" value="1"/>
</dbReference>
<feature type="transmembrane region" description="Helical" evidence="2">
    <location>
        <begin position="349"/>
        <end position="370"/>
    </location>
</feature>
<dbReference type="Proteomes" id="UP001207337">
    <property type="component" value="Unassembled WGS sequence"/>
</dbReference>
<dbReference type="RefSeq" id="WP_265789763.1">
    <property type="nucleotide sequence ID" value="NZ_BAABRS010000002.1"/>
</dbReference>
<keyword evidence="2" id="KW-1133">Transmembrane helix</keyword>
<reference evidence="4 5" key="1">
    <citation type="submission" date="2021-11" db="EMBL/GenBank/DDBJ databases">
        <title>Aliifidinibius sp. nov., a new bacterium isolated from saline soil.</title>
        <authorList>
            <person name="Galisteo C."/>
            <person name="De La Haba R."/>
            <person name="Sanchez-Porro C."/>
            <person name="Ventosa A."/>
        </authorList>
    </citation>
    <scope>NUCLEOTIDE SEQUENCE [LARGE SCALE GENOMIC DNA]</scope>
    <source>
        <strain evidence="4 5">KACC 190600</strain>
    </source>
</reference>
<dbReference type="Gene3D" id="3.60.40.10">
    <property type="entry name" value="PPM-type phosphatase domain"/>
    <property type="match status" value="1"/>
</dbReference>
<accession>A0ABT3PZG3</accession>
<dbReference type="PANTHER" id="PTHR43156:SF2">
    <property type="entry name" value="STAGE II SPORULATION PROTEIN E"/>
    <property type="match status" value="1"/>
</dbReference>
<protein>
    <submittedName>
        <fullName evidence="4">PP2C family protein-serine/threonine phosphatase</fullName>
    </submittedName>
</protein>
<feature type="domain" description="PPM-type phosphatase" evidence="3">
    <location>
        <begin position="659"/>
        <end position="880"/>
    </location>
</feature>
<feature type="transmembrane region" description="Helical" evidence="2">
    <location>
        <begin position="441"/>
        <end position="463"/>
    </location>
</feature>
<organism evidence="4 5">
    <name type="scientific">Fodinibius salicampi</name>
    <dbReference type="NCBI Taxonomy" id="1920655"/>
    <lineage>
        <taxon>Bacteria</taxon>
        <taxon>Pseudomonadati</taxon>
        <taxon>Balneolota</taxon>
        <taxon>Balneolia</taxon>
        <taxon>Balneolales</taxon>
        <taxon>Balneolaceae</taxon>
        <taxon>Fodinibius</taxon>
    </lineage>
</organism>
<feature type="transmembrane region" description="Helical" evidence="2">
    <location>
        <begin position="516"/>
        <end position="533"/>
    </location>
</feature>
<evidence type="ECO:0000256" key="2">
    <source>
        <dbReference type="SAM" id="Phobius"/>
    </source>
</evidence>
<feature type="transmembrane region" description="Helical" evidence="2">
    <location>
        <begin position="590"/>
        <end position="612"/>
    </location>
</feature>
<evidence type="ECO:0000313" key="4">
    <source>
        <dbReference type="EMBL" id="MCW9713232.1"/>
    </source>
</evidence>
<feature type="transmembrane region" description="Helical" evidence="2">
    <location>
        <begin position="539"/>
        <end position="558"/>
    </location>
</feature>
<keyword evidence="1" id="KW-0378">Hydrolase</keyword>
<gene>
    <name evidence="4" type="ORF">LQ318_09975</name>
</gene>
<dbReference type="InterPro" id="IPR001932">
    <property type="entry name" value="PPM-type_phosphatase-like_dom"/>
</dbReference>
<evidence type="ECO:0000313" key="5">
    <source>
        <dbReference type="Proteomes" id="UP001207337"/>
    </source>
</evidence>
<feature type="transmembrane region" description="Helical" evidence="2">
    <location>
        <begin position="565"/>
        <end position="584"/>
    </location>
</feature>
<dbReference type="EMBL" id="JAJNDC010000002">
    <property type="protein sequence ID" value="MCW9713232.1"/>
    <property type="molecule type" value="Genomic_DNA"/>
</dbReference>
<dbReference type="SUPFAM" id="SSF81606">
    <property type="entry name" value="PP2C-like"/>
    <property type="match status" value="1"/>
</dbReference>
<evidence type="ECO:0000256" key="1">
    <source>
        <dbReference type="ARBA" id="ARBA00022801"/>
    </source>
</evidence>
<dbReference type="Pfam" id="PF07228">
    <property type="entry name" value="SpoIIE"/>
    <property type="match status" value="1"/>
</dbReference>